<dbReference type="PROSITE" id="PS51186">
    <property type="entry name" value="GNAT"/>
    <property type="match status" value="1"/>
</dbReference>
<dbReference type="InterPro" id="IPR000182">
    <property type="entry name" value="GNAT_dom"/>
</dbReference>
<evidence type="ECO:0000313" key="3">
    <source>
        <dbReference type="Proteomes" id="UP000616608"/>
    </source>
</evidence>
<reference evidence="2" key="1">
    <citation type="journal article" date="2014" name="Int. J. Syst. Evol. Microbiol.">
        <title>Complete genome sequence of Corynebacterium casei LMG S-19264T (=DSM 44701T), isolated from a smear-ripened cheese.</title>
        <authorList>
            <consortium name="US DOE Joint Genome Institute (JGI-PGF)"/>
            <person name="Walter F."/>
            <person name="Albersmeier A."/>
            <person name="Kalinowski J."/>
            <person name="Ruckert C."/>
        </authorList>
    </citation>
    <scope>NUCLEOTIDE SEQUENCE</scope>
    <source>
        <strain evidence="2">CGMCC 1.15760</strain>
    </source>
</reference>
<reference evidence="2" key="2">
    <citation type="submission" date="2020-09" db="EMBL/GenBank/DDBJ databases">
        <authorList>
            <person name="Sun Q."/>
            <person name="Zhou Y."/>
        </authorList>
    </citation>
    <scope>NUCLEOTIDE SEQUENCE</scope>
    <source>
        <strain evidence="2">CGMCC 1.15760</strain>
    </source>
</reference>
<dbReference type="EMBL" id="BMJT01000001">
    <property type="protein sequence ID" value="GGG09983.1"/>
    <property type="molecule type" value="Genomic_DNA"/>
</dbReference>
<organism evidence="2 3">
    <name type="scientific">Lysinibacillus alkalisoli</name>
    <dbReference type="NCBI Taxonomy" id="1911548"/>
    <lineage>
        <taxon>Bacteria</taxon>
        <taxon>Bacillati</taxon>
        <taxon>Bacillota</taxon>
        <taxon>Bacilli</taxon>
        <taxon>Bacillales</taxon>
        <taxon>Bacillaceae</taxon>
        <taxon>Lysinibacillus</taxon>
    </lineage>
</organism>
<name>A0A917D4I8_9BACI</name>
<dbReference type="InterPro" id="IPR007344">
    <property type="entry name" value="GrpB/CoaE"/>
</dbReference>
<keyword evidence="3" id="KW-1185">Reference proteome</keyword>
<dbReference type="SUPFAM" id="SSF81301">
    <property type="entry name" value="Nucleotidyltransferase"/>
    <property type="match status" value="1"/>
</dbReference>
<gene>
    <name evidence="2" type="ORF">GCM10007425_00420</name>
</gene>
<sequence>MAENFTRKGYISESLEYLMKYLKEIYINKIYAFTFTNNTGSIKVLEKKGFILLKNITIGKRDASIYCLTIGRGENMELGLGKNEVRLTSHDPRWKLEFEIIKNEIIQNTDIAPDNIEHIGSTSIPGIDAKPIID</sequence>
<dbReference type="Gene3D" id="3.40.630.30">
    <property type="match status" value="1"/>
</dbReference>
<dbReference type="Proteomes" id="UP000616608">
    <property type="component" value="Unassembled WGS sequence"/>
</dbReference>
<dbReference type="SUPFAM" id="SSF55729">
    <property type="entry name" value="Acyl-CoA N-acyltransferases (Nat)"/>
    <property type="match status" value="1"/>
</dbReference>
<dbReference type="InterPro" id="IPR016181">
    <property type="entry name" value="Acyl_CoA_acyltransferase"/>
</dbReference>
<feature type="domain" description="N-acetyltransferase" evidence="1">
    <location>
        <begin position="1"/>
        <end position="71"/>
    </location>
</feature>
<proteinExistence type="predicted"/>
<comment type="caution">
    <text evidence="2">The sequence shown here is derived from an EMBL/GenBank/DDBJ whole genome shotgun (WGS) entry which is preliminary data.</text>
</comment>
<dbReference type="Gene3D" id="3.30.460.10">
    <property type="entry name" value="Beta Polymerase, domain 2"/>
    <property type="match status" value="1"/>
</dbReference>
<dbReference type="PANTHER" id="PTHR34822:SF1">
    <property type="entry name" value="GRPB FAMILY PROTEIN"/>
    <property type="match status" value="1"/>
</dbReference>
<dbReference type="AlphaFoldDB" id="A0A917D4I8"/>
<dbReference type="GO" id="GO:0016747">
    <property type="term" value="F:acyltransferase activity, transferring groups other than amino-acyl groups"/>
    <property type="evidence" value="ECO:0007669"/>
    <property type="project" value="InterPro"/>
</dbReference>
<dbReference type="Pfam" id="PF04229">
    <property type="entry name" value="GrpB"/>
    <property type="match status" value="1"/>
</dbReference>
<dbReference type="Pfam" id="PF13302">
    <property type="entry name" value="Acetyltransf_3"/>
    <property type="match status" value="1"/>
</dbReference>
<evidence type="ECO:0000313" key="2">
    <source>
        <dbReference type="EMBL" id="GGG09983.1"/>
    </source>
</evidence>
<dbReference type="PANTHER" id="PTHR34822">
    <property type="entry name" value="GRPB DOMAIN PROTEIN (AFU_ORTHOLOGUE AFUA_1G01530)"/>
    <property type="match status" value="1"/>
</dbReference>
<dbReference type="InterPro" id="IPR043519">
    <property type="entry name" value="NT_sf"/>
</dbReference>
<evidence type="ECO:0000259" key="1">
    <source>
        <dbReference type="PROSITE" id="PS51186"/>
    </source>
</evidence>
<protein>
    <recommendedName>
        <fullName evidence="1">N-acetyltransferase domain-containing protein</fullName>
    </recommendedName>
</protein>
<accession>A0A917D4I8</accession>